<reference evidence="1 2" key="1">
    <citation type="submission" date="2012-11" db="EMBL/GenBank/DDBJ databases">
        <title>Whole genome sequence of Acidisphaera rubrifaciens HS-AP3.</title>
        <authorList>
            <person name="Azuma Y."/>
            <person name="Higashiura N."/>
            <person name="Hirakawa H."/>
            <person name="Matsushita K."/>
        </authorList>
    </citation>
    <scope>NUCLEOTIDE SEQUENCE [LARGE SCALE GENOMIC DNA]</scope>
    <source>
        <strain evidence="1 2">HS-AP3</strain>
    </source>
</reference>
<evidence type="ECO:0000313" key="1">
    <source>
        <dbReference type="EMBL" id="GAN76623.1"/>
    </source>
</evidence>
<dbReference type="PROSITE" id="PS51318">
    <property type="entry name" value="TAT"/>
    <property type="match status" value="1"/>
</dbReference>
<dbReference type="AlphaFoldDB" id="A0A0D6P606"/>
<gene>
    <name evidence="1" type="ORF">Asru_0132_06</name>
</gene>
<protein>
    <submittedName>
        <fullName evidence="1">ABC transporter toluene transporter auxiliary component</fullName>
    </submittedName>
</protein>
<dbReference type="OrthoDB" id="8099120at2"/>
<dbReference type="Pfam" id="PF05494">
    <property type="entry name" value="MlaC"/>
    <property type="match status" value="1"/>
</dbReference>
<dbReference type="InterPro" id="IPR008869">
    <property type="entry name" value="MlaC/ttg2D"/>
</dbReference>
<dbReference type="InterPro" id="IPR042245">
    <property type="entry name" value="Tgt2/MlaC_sf"/>
</dbReference>
<organism evidence="1 2">
    <name type="scientific">Acidisphaera rubrifaciens HS-AP3</name>
    <dbReference type="NCBI Taxonomy" id="1231350"/>
    <lineage>
        <taxon>Bacteria</taxon>
        <taxon>Pseudomonadati</taxon>
        <taxon>Pseudomonadota</taxon>
        <taxon>Alphaproteobacteria</taxon>
        <taxon>Acetobacterales</taxon>
        <taxon>Acetobacteraceae</taxon>
        <taxon>Acidisphaera</taxon>
    </lineage>
</organism>
<dbReference type="PANTHER" id="PTHR36573">
    <property type="entry name" value="INTERMEMBRANE PHOSPHOLIPID TRANSPORT SYSTEM BINDING PROTEIN MLAC"/>
    <property type="match status" value="1"/>
</dbReference>
<evidence type="ECO:0000313" key="2">
    <source>
        <dbReference type="Proteomes" id="UP000032680"/>
    </source>
</evidence>
<dbReference type="RefSeq" id="WP_052945130.1">
    <property type="nucleotide sequence ID" value="NZ_BANB01000132.1"/>
</dbReference>
<proteinExistence type="predicted"/>
<keyword evidence="2" id="KW-1185">Reference proteome</keyword>
<dbReference type="EMBL" id="BANB01000132">
    <property type="protein sequence ID" value="GAN76623.1"/>
    <property type="molecule type" value="Genomic_DNA"/>
</dbReference>
<dbReference type="InterPro" id="IPR006311">
    <property type="entry name" value="TAT_signal"/>
</dbReference>
<dbReference type="Proteomes" id="UP000032680">
    <property type="component" value="Unassembled WGS sequence"/>
</dbReference>
<accession>A0A0D6P606</accession>
<comment type="caution">
    <text evidence="1">The sequence shown here is derived from an EMBL/GenBank/DDBJ whole genome shotgun (WGS) entry which is preliminary data.</text>
</comment>
<dbReference type="PANTHER" id="PTHR36573:SF1">
    <property type="entry name" value="INTERMEMBRANE PHOSPHOLIPID TRANSPORT SYSTEM BINDING PROTEIN MLAC"/>
    <property type="match status" value="1"/>
</dbReference>
<name>A0A0D6P606_9PROT</name>
<sequence>MIARRTLLTTTLHWAGASAVLLVLPAPLRRAWAMPSGQEATAFVRQTAQRLTAVVNGSMSIAEKRRAMAQIIDSAVDVDGVGTFCLGRFWRAATPDQQKAYLGLFHEVLVTSITGHLGEYSGVKVTVGRATPSGDTQHVASVVERPNNAPADVEWVISDTSGSPKIVDVIAEGTSLRLTQRSDYASFLSQHGNNVAALISAMRQQVAQNG</sequence>
<dbReference type="Gene3D" id="3.10.450.710">
    <property type="entry name" value="Tgt2/MlaC"/>
    <property type="match status" value="1"/>
</dbReference>